<feature type="domain" description="C2" evidence="4">
    <location>
        <begin position="1"/>
        <end position="146"/>
    </location>
</feature>
<dbReference type="EMBL" id="LGRX02033498">
    <property type="protein sequence ID" value="KAK3241006.1"/>
    <property type="molecule type" value="Genomic_DNA"/>
</dbReference>
<dbReference type="PROSITE" id="PS51339">
    <property type="entry name" value="PPASE_MYOTUBULARIN"/>
    <property type="match status" value="1"/>
</dbReference>
<evidence type="ECO:0000256" key="3">
    <source>
        <dbReference type="SAM" id="MobiDB-lite"/>
    </source>
</evidence>
<comment type="caution">
    <text evidence="6">The sequence shown here is derived from an EMBL/GenBank/DDBJ whole genome shotgun (WGS) entry which is preliminary data.</text>
</comment>
<dbReference type="GO" id="GO:0005737">
    <property type="term" value="C:cytoplasm"/>
    <property type="evidence" value="ECO:0007669"/>
    <property type="project" value="TreeGrafter"/>
</dbReference>
<dbReference type="Pfam" id="PF00168">
    <property type="entry name" value="C2"/>
    <property type="match status" value="1"/>
</dbReference>
<dbReference type="PANTHER" id="PTHR10807">
    <property type="entry name" value="MYOTUBULARIN-RELATED"/>
    <property type="match status" value="1"/>
</dbReference>
<dbReference type="InterPro" id="IPR016130">
    <property type="entry name" value="Tyr_Pase_AS"/>
</dbReference>
<dbReference type="InterPro" id="IPR000008">
    <property type="entry name" value="C2_dom"/>
</dbReference>
<evidence type="ECO:0000259" key="5">
    <source>
        <dbReference type="PROSITE" id="PS51339"/>
    </source>
</evidence>
<keyword evidence="7" id="KW-1185">Reference proteome</keyword>
<reference evidence="6 7" key="1">
    <citation type="journal article" date="2015" name="Genome Biol. Evol.">
        <title>Comparative Genomics of a Bacterivorous Green Alga Reveals Evolutionary Causalities and Consequences of Phago-Mixotrophic Mode of Nutrition.</title>
        <authorList>
            <person name="Burns J.A."/>
            <person name="Paasch A."/>
            <person name="Narechania A."/>
            <person name="Kim E."/>
        </authorList>
    </citation>
    <scope>NUCLEOTIDE SEQUENCE [LARGE SCALE GENOMIC DNA]</scope>
    <source>
        <strain evidence="6 7">PLY_AMNH</strain>
    </source>
</reference>
<dbReference type="SUPFAM" id="SSF49562">
    <property type="entry name" value="C2 domain (Calcium/lipid-binding domain, CaLB)"/>
    <property type="match status" value="1"/>
</dbReference>
<dbReference type="InterPro" id="IPR010569">
    <property type="entry name" value="Myotubularin-like_Pase_dom"/>
</dbReference>
<sequence>MNTPRVTVSVLEAKGILASDSTGTSDAYIRMTQQLVTTEHGFNKNLSKDPKNLLFETAVVPNSLNPKWVYERYFVNLDDMARRCNRDGAPPYLTLELWDRDEMPPLSSHHNVVPDLIDAFKGDDFVAACRVPFEYLVRPSATWFALFNPRFGKHDQPRNAGAILLEFWPENVDTLSREARLVFEPAPAIEIRRPSTFGYLLTGKTERVGQVLKNVYLEHSSDTITSRGDLLITSHELVFSSASSHGEEEPQEPSPLRALSRSDQFQKSRKKDCPPTLFVNARVLRIPLGSIESCRFKEPYLTVTTHEQRVIKFKVIGCEGKDSPELVAMQLAVGSLQDHIQWSLMEQQFCFDSDILIRWCKDQLPGAPARRLTAEELYQDYDLLGEFNRQGALEDSTPWRLTTVNKEYELCPTYPSVLVVPKIVADDDVCKAAAFRSRNRLPALTYWDKESRGAVFRCSQPLTGITSKHSEFDQALIDAITADQDDLLIIDCRPKMNATANQMAGKGFEDPDWYRSARIHFANIQNIHAMRASLKALANATWDKNCDWRKHVALTLDAGLKGYEHVKTGHSVLVHCSDGWDRTAQVSALIQIMREPFYRTIRGFAALIAKDWCAFGHKFLDRCGGPSEDEQSPIFVQFLDCVFQLQEQNEPAFEFNNRLLVFLAGHAYSRLFADFLFNSELERVTHLSEDVCTESIWSYVLEHEDQYLNFAYDDSVADLTICTTEDCMKLWEAQHRMPTFAPGAELSVPEERHPTSNIRLSTLRDKDSLVLLKSLEGLPVSEQEAEELAVEAACDDEAEKKFIGRARSGTPALYDWISGRSHWFASQSK</sequence>
<evidence type="ECO:0000259" key="4">
    <source>
        <dbReference type="PROSITE" id="PS50004"/>
    </source>
</evidence>
<evidence type="ECO:0000313" key="6">
    <source>
        <dbReference type="EMBL" id="KAK3241006.1"/>
    </source>
</evidence>
<dbReference type="Gene3D" id="2.60.40.150">
    <property type="entry name" value="C2 domain"/>
    <property type="match status" value="1"/>
</dbReference>
<accession>A0AAE0BQP2</accession>
<feature type="binding site" evidence="2">
    <location>
        <begin position="526"/>
        <end position="527"/>
    </location>
    <ligand>
        <name>substrate</name>
    </ligand>
</feature>
<dbReference type="InterPro" id="IPR035892">
    <property type="entry name" value="C2_domain_sf"/>
</dbReference>
<feature type="active site" description="Phosphocysteine intermediate" evidence="1">
    <location>
        <position position="576"/>
    </location>
</feature>
<feature type="domain" description="Myotubularin phosphatase" evidence="5">
    <location>
        <begin position="377"/>
        <end position="735"/>
    </location>
</feature>
<name>A0AAE0BQP2_9CHLO</name>
<protein>
    <recommendedName>
        <fullName evidence="8">Phosphatidylinositol-3-phosphatase</fullName>
    </recommendedName>
</protein>
<dbReference type="CDD" id="cd00030">
    <property type="entry name" value="C2"/>
    <property type="match status" value="1"/>
</dbReference>
<dbReference type="PROSITE" id="PS50004">
    <property type="entry name" value="C2"/>
    <property type="match status" value="1"/>
</dbReference>
<evidence type="ECO:0000313" key="7">
    <source>
        <dbReference type="Proteomes" id="UP001190700"/>
    </source>
</evidence>
<dbReference type="PROSITE" id="PS00383">
    <property type="entry name" value="TYR_PHOSPHATASE_1"/>
    <property type="match status" value="1"/>
</dbReference>
<feature type="binding site" evidence="2">
    <location>
        <begin position="576"/>
        <end position="582"/>
    </location>
    <ligand>
        <name>substrate</name>
    </ligand>
</feature>
<feature type="region of interest" description="Disordered" evidence="3">
    <location>
        <begin position="242"/>
        <end position="271"/>
    </location>
</feature>
<organism evidence="6 7">
    <name type="scientific">Cymbomonas tetramitiformis</name>
    <dbReference type="NCBI Taxonomy" id="36881"/>
    <lineage>
        <taxon>Eukaryota</taxon>
        <taxon>Viridiplantae</taxon>
        <taxon>Chlorophyta</taxon>
        <taxon>Pyramimonadophyceae</taxon>
        <taxon>Pyramimonadales</taxon>
        <taxon>Pyramimonadaceae</taxon>
        <taxon>Cymbomonas</taxon>
    </lineage>
</organism>
<evidence type="ECO:0000256" key="2">
    <source>
        <dbReference type="PIRSR" id="PIRSR630564-2"/>
    </source>
</evidence>
<proteinExistence type="predicted"/>
<gene>
    <name evidence="6" type="ORF">CYMTET_49193</name>
</gene>
<evidence type="ECO:0000256" key="1">
    <source>
        <dbReference type="PIRSR" id="PIRSR630564-1"/>
    </source>
</evidence>
<dbReference type="Pfam" id="PF06602">
    <property type="entry name" value="Myotub-related"/>
    <property type="match status" value="1"/>
</dbReference>
<dbReference type="SMART" id="SM00239">
    <property type="entry name" value="C2"/>
    <property type="match status" value="1"/>
</dbReference>
<dbReference type="SUPFAM" id="SSF52799">
    <property type="entry name" value="(Phosphotyrosine protein) phosphatases II"/>
    <property type="match status" value="1"/>
</dbReference>
<dbReference type="Proteomes" id="UP001190700">
    <property type="component" value="Unassembled WGS sequence"/>
</dbReference>
<evidence type="ECO:0008006" key="8">
    <source>
        <dbReference type="Google" id="ProtNLM"/>
    </source>
</evidence>
<dbReference type="InterPro" id="IPR029021">
    <property type="entry name" value="Prot-tyrosine_phosphatase-like"/>
</dbReference>
<dbReference type="AlphaFoldDB" id="A0AAE0BQP2"/>
<dbReference type="InterPro" id="IPR030564">
    <property type="entry name" value="Myotubularin"/>
</dbReference>